<dbReference type="GO" id="GO:0032259">
    <property type="term" value="P:methylation"/>
    <property type="evidence" value="ECO:0007669"/>
    <property type="project" value="UniProtKB-KW"/>
</dbReference>
<evidence type="ECO:0000259" key="6">
    <source>
        <dbReference type="Pfam" id="PF00590"/>
    </source>
</evidence>
<comment type="caution">
    <text evidence="7">The sequence shown here is derived from an EMBL/GenBank/DDBJ whole genome shotgun (WGS) entry which is preliminary data.</text>
</comment>
<gene>
    <name evidence="7" type="primary">cobJ</name>
    <name evidence="7" type="ORF">FYJ66_06085</name>
</gene>
<evidence type="ECO:0000256" key="2">
    <source>
        <dbReference type="ARBA" id="ARBA00022573"/>
    </source>
</evidence>
<protein>
    <submittedName>
        <fullName evidence="7">Precorrin-3B C(17)-methyltransferase</fullName>
        <ecNumber evidence="7">2.1.1.131</ecNumber>
    </submittedName>
</protein>
<dbReference type="InterPro" id="IPR014776">
    <property type="entry name" value="4pyrrole_Mease_sub2"/>
</dbReference>
<evidence type="ECO:0000256" key="4">
    <source>
        <dbReference type="ARBA" id="ARBA00022679"/>
    </source>
</evidence>
<evidence type="ECO:0000256" key="5">
    <source>
        <dbReference type="ARBA" id="ARBA00022691"/>
    </source>
</evidence>
<dbReference type="InterPro" id="IPR000878">
    <property type="entry name" value="4pyrrol_Mease"/>
</dbReference>
<dbReference type="PANTHER" id="PTHR47036:SF1">
    <property type="entry name" value="COBALT-FACTOR III C(17)-METHYLTRANSFERASE-RELATED"/>
    <property type="match status" value="1"/>
</dbReference>
<proteinExistence type="predicted"/>
<dbReference type="CDD" id="cd11646">
    <property type="entry name" value="Precorrin_3B_C17_MT"/>
    <property type="match status" value="1"/>
</dbReference>
<dbReference type="SUPFAM" id="SSF53790">
    <property type="entry name" value="Tetrapyrrole methylase"/>
    <property type="match status" value="1"/>
</dbReference>
<sequence>MKRLFIVGIGPGNKENMSMEAMDAMESSHILVGYTKYIQLVKSLFPEKEVFTNGMKQEVDRCRKAMELANEGKTVAMICSGDAGVYGMAGPLCQLSPEYPEVEIVVVPGITAALSGAAVLGAPLTHDFAVISLSDLMTPWEKIEQRLACASEADFCIAIYNPSSRKRTDYLQKACQIMMKYKSPETICGTVQNIGRKGQTSEIMTLDELQYRDTDMFTTVFIGNSSTEIINGRMVTPRGYKID</sequence>
<dbReference type="Pfam" id="PF00590">
    <property type="entry name" value="TP_methylase"/>
    <property type="match status" value="1"/>
</dbReference>
<comment type="pathway">
    <text evidence="1">Cofactor biosynthesis; adenosylcobalamin biosynthesis.</text>
</comment>
<name>A0A6A8MAE3_9FIRM</name>
<dbReference type="InterPro" id="IPR006363">
    <property type="entry name" value="Cbl_synth_CobJ/CibH_dom"/>
</dbReference>
<dbReference type="AlphaFoldDB" id="A0A6A8MAE3"/>
<evidence type="ECO:0000256" key="1">
    <source>
        <dbReference type="ARBA" id="ARBA00004953"/>
    </source>
</evidence>
<feature type="domain" description="Tetrapyrrole methylase" evidence="6">
    <location>
        <begin position="3"/>
        <end position="209"/>
    </location>
</feature>
<dbReference type="UniPathway" id="UPA00148"/>
<organism evidence="7">
    <name type="scientific">Baileyella intestinalis</name>
    <dbReference type="NCBI Taxonomy" id="2606709"/>
    <lineage>
        <taxon>Bacteria</taxon>
        <taxon>Bacillati</taxon>
        <taxon>Bacillota</taxon>
        <taxon>Clostridia</taxon>
        <taxon>Peptostreptococcales</taxon>
        <taxon>Anaerovoracaceae</taxon>
        <taxon>Baileyella</taxon>
    </lineage>
</organism>
<dbReference type="RefSeq" id="WP_154572625.1">
    <property type="nucleotide sequence ID" value="NZ_VUNB01000004.1"/>
</dbReference>
<dbReference type="EMBL" id="VUNB01000004">
    <property type="protein sequence ID" value="MST69159.1"/>
    <property type="molecule type" value="Genomic_DNA"/>
</dbReference>
<keyword evidence="4 7" id="KW-0808">Transferase</keyword>
<dbReference type="GO" id="GO:0030789">
    <property type="term" value="F:precorrin-3B C17-methyltransferase activity"/>
    <property type="evidence" value="ECO:0007669"/>
    <property type="project" value="UniProtKB-EC"/>
</dbReference>
<dbReference type="EC" id="2.1.1.131" evidence="7"/>
<dbReference type="InterPro" id="IPR014777">
    <property type="entry name" value="4pyrrole_Mease_sub1"/>
</dbReference>
<dbReference type="InterPro" id="IPR035996">
    <property type="entry name" value="4pyrrol_Methylase_sf"/>
</dbReference>
<dbReference type="GO" id="GO:0009236">
    <property type="term" value="P:cobalamin biosynthetic process"/>
    <property type="evidence" value="ECO:0007669"/>
    <property type="project" value="UniProtKB-UniPathway"/>
</dbReference>
<dbReference type="InterPro" id="IPR051810">
    <property type="entry name" value="Precorrin_MeTrfase"/>
</dbReference>
<dbReference type="Gene3D" id="3.30.950.10">
    <property type="entry name" value="Methyltransferase, Cobalt-precorrin-4 Transmethylase, Domain 2"/>
    <property type="match status" value="1"/>
</dbReference>
<keyword evidence="5" id="KW-0949">S-adenosyl-L-methionine</keyword>
<reference evidence="7" key="1">
    <citation type="submission" date="2019-09" db="EMBL/GenBank/DDBJ databases">
        <title>In-depth cultivation of the pig gut microbiome towards novel bacterial diversity and tailored functional studies.</title>
        <authorList>
            <person name="Wylensek D."/>
            <person name="Hitch T.C.A."/>
            <person name="Clavel T."/>
        </authorList>
    </citation>
    <scope>NUCLEOTIDE SEQUENCE</scope>
    <source>
        <strain evidence="7">RF-744-FAT-WT-3</strain>
    </source>
</reference>
<accession>A0A6A8MAE3</accession>
<dbReference type="PANTHER" id="PTHR47036">
    <property type="entry name" value="COBALT-FACTOR III C(17)-METHYLTRANSFERASE-RELATED"/>
    <property type="match status" value="1"/>
</dbReference>
<dbReference type="Gene3D" id="3.40.1010.10">
    <property type="entry name" value="Cobalt-precorrin-4 Transmethylase, Domain 1"/>
    <property type="match status" value="1"/>
</dbReference>
<evidence type="ECO:0000256" key="3">
    <source>
        <dbReference type="ARBA" id="ARBA00022603"/>
    </source>
</evidence>
<keyword evidence="2" id="KW-0169">Cobalamin biosynthesis</keyword>
<keyword evidence="3 7" id="KW-0489">Methyltransferase</keyword>
<dbReference type="NCBIfam" id="TIGR01466">
    <property type="entry name" value="cobJ_cbiH"/>
    <property type="match status" value="1"/>
</dbReference>
<evidence type="ECO:0000313" key="7">
    <source>
        <dbReference type="EMBL" id="MST69159.1"/>
    </source>
</evidence>